<dbReference type="RefSeq" id="WP_146584439.1">
    <property type="nucleotide sequence ID" value="NZ_SJPO01000002.1"/>
</dbReference>
<evidence type="ECO:0000259" key="3">
    <source>
        <dbReference type="PROSITE" id="PS50110"/>
    </source>
</evidence>
<dbReference type="CDD" id="cd17569">
    <property type="entry name" value="REC_HupR-like"/>
    <property type="match status" value="1"/>
</dbReference>
<accession>A0A5C5YU18</accession>
<keyword evidence="5" id="KW-1185">Reference proteome</keyword>
<dbReference type="Proteomes" id="UP000318478">
    <property type="component" value="Unassembled WGS sequence"/>
</dbReference>
<dbReference type="SUPFAM" id="SSF52172">
    <property type="entry name" value="CheY-like"/>
    <property type="match status" value="1"/>
</dbReference>
<evidence type="ECO:0000313" key="5">
    <source>
        <dbReference type="Proteomes" id="UP000318478"/>
    </source>
</evidence>
<dbReference type="OrthoDB" id="9802066at2"/>
<dbReference type="InterPro" id="IPR050595">
    <property type="entry name" value="Bact_response_regulator"/>
</dbReference>
<dbReference type="Pfam" id="PF00072">
    <property type="entry name" value="Response_reg"/>
    <property type="match status" value="1"/>
</dbReference>
<feature type="domain" description="Response regulatory" evidence="3">
    <location>
        <begin position="4"/>
        <end position="119"/>
    </location>
</feature>
<evidence type="ECO:0000256" key="1">
    <source>
        <dbReference type="ARBA" id="ARBA00022553"/>
    </source>
</evidence>
<keyword evidence="1 2" id="KW-0597">Phosphoprotein</keyword>
<dbReference type="InterPro" id="IPR001789">
    <property type="entry name" value="Sig_transdc_resp-reg_receiver"/>
</dbReference>
<comment type="caution">
    <text evidence="4">The sequence shown here is derived from an EMBL/GenBank/DDBJ whole genome shotgun (WGS) entry which is preliminary data.</text>
</comment>
<proteinExistence type="predicted"/>
<dbReference type="PROSITE" id="PS50110">
    <property type="entry name" value="RESPONSE_REGULATORY"/>
    <property type="match status" value="1"/>
</dbReference>
<dbReference type="EMBL" id="SJPO01000002">
    <property type="protein sequence ID" value="TWT78183.1"/>
    <property type="molecule type" value="Genomic_DNA"/>
</dbReference>
<name>A0A5C5YU18_9BACT</name>
<dbReference type="Gene3D" id="3.40.50.2300">
    <property type="match status" value="1"/>
</dbReference>
<dbReference type="SMART" id="SM00448">
    <property type="entry name" value="REC"/>
    <property type="match status" value="1"/>
</dbReference>
<evidence type="ECO:0000256" key="2">
    <source>
        <dbReference type="PROSITE-ProRule" id="PRU00169"/>
    </source>
</evidence>
<reference evidence="4 5" key="1">
    <citation type="submission" date="2019-02" db="EMBL/GenBank/DDBJ databases">
        <title>Deep-cultivation of Planctomycetes and their phenomic and genomic characterization uncovers novel biology.</title>
        <authorList>
            <person name="Wiegand S."/>
            <person name="Jogler M."/>
            <person name="Boedeker C."/>
            <person name="Pinto D."/>
            <person name="Vollmers J."/>
            <person name="Rivas-Marin E."/>
            <person name="Kohn T."/>
            <person name="Peeters S.H."/>
            <person name="Heuer A."/>
            <person name="Rast P."/>
            <person name="Oberbeckmann S."/>
            <person name="Bunk B."/>
            <person name="Jeske O."/>
            <person name="Meyerdierks A."/>
            <person name="Storesund J.E."/>
            <person name="Kallscheuer N."/>
            <person name="Luecker S."/>
            <person name="Lage O.M."/>
            <person name="Pohl T."/>
            <person name="Merkel B.J."/>
            <person name="Hornburger P."/>
            <person name="Mueller R.-W."/>
            <person name="Bruemmer F."/>
            <person name="Labrenz M."/>
            <person name="Spormann A.M."/>
            <person name="Op Den Camp H."/>
            <person name="Overmann J."/>
            <person name="Amann R."/>
            <person name="Jetten M.S.M."/>
            <person name="Mascher T."/>
            <person name="Medema M.H."/>
            <person name="Devos D.P."/>
            <person name="Kaster A.-K."/>
            <person name="Ovreas L."/>
            <person name="Rohde M."/>
            <person name="Galperin M.Y."/>
            <person name="Jogler C."/>
        </authorList>
    </citation>
    <scope>NUCLEOTIDE SEQUENCE [LARGE SCALE GENOMIC DNA]</scope>
    <source>
        <strain evidence="4 5">Pla123a</strain>
    </source>
</reference>
<feature type="modified residue" description="4-aspartylphosphate" evidence="2">
    <location>
        <position position="53"/>
    </location>
</feature>
<protein>
    <submittedName>
        <fullName evidence="4">Hydrogenase transcriptional regulatory protein hupR1</fullName>
    </submittedName>
</protein>
<dbReference type="PANTHER" id="PTHR44591:SF3">
    <property type="entry name" value="RESPONSE REGULATORY DOMAIN-CONTAINING PROTEIN"/>
    <property type="match status" value="1"/>
</dbReference>
<gene>
    <name evidence="4" type="primary">hupR1_1</name>
    <name evidence="4" type="ORF">Pla123a_09730</name>
</gene>
<dbReference type="PANTHER" id="PTHR44591">
    <property type="entry name" value="STRESS RESPONSE REGULATOR PROTEIN 1"/>
    <property type="match status" value="1"/>
</dbReference>
<dbReference type="InterPro" id="IPR011006">
    <property type="entry name" value="CheY-like_superfamily"/>
</dbReference>
<evidence type="ECO:0000313" key="4">
    <source>
        <dbReference type="EMBL" id="TWT78183.1"/>
    </source>
</evidence>
<dbReference type="GO" id="GO:0000160">
    <property type="term" value="P:phosphorelay signal transduction system"/>
    <property type="evidence" value="ECO:0007669"/>
    <property type="project" value="InterPro"/>
</dbReference>
<dbReference type="AlphaFoldDB" id="A0A5C5YU18"/>
<organism evidence="4 5">
    <name type="scientific">Posidoniimonas polymericola</name>
    <dbReference type="NCBI Taxonomy" id="2528002"/>
    <lineage>
        <taxon>Bacteria</taxon>
        <taxon>Pseudomonadati</taxon>
        <taxon>Planctomycetota</taxon>
        <taxon>Planctomycetia</taxon>
        <taxon>Pirellulales</taxon>
        <taxon>Lacipirellulaceae</taxon>
        <taxon>Posidoniimonas</taxon>
    </lineage>
</organism>
<sequence length="386" mass="41830">MGYRVMLVDDDHTLLSSIGRNLCLDYDLVTACSGAEALEKITEHGPFGLVLTDMRMPGMTGLQLIIEARKVSPMTSYIMLTGNQDLGTAVQAVNEGHVFRFLSKPCELATIRSAIEAGLRQYGLEVGEKELLNKTCAGAIALLTDVLEATQPMICSRHSSTSETVEMLLEAAGVPKRWEYALASRLALVGFACLGEESARVFDTTSPHDADWKFAVERAMGIGGRMVKRIPRLGIVGEIVESAHGVTGAFCYKKPKSEAAIVRTGATLIALSLAWETLRRQGLRRKDAVEEMKLLFPELLPVYVEAFEKLPETGDADEQPGAQVDVSELAPGMVLHSDVVGRDGSVLLRAGSRLSEVHIEKLRNGTEHFGGTRPIMIVEATAHAVA</sequence>